<dbReference type="AlphaFoldDB" id="F8AGN6"/>
<evidence type="ECO:0008006" key="9">
    <source>
        <dbReference type="Google" id="ProtNLM"/>
    </source>
</evidence>
<evidence type="ECO:0000256" key="5">
    <source>
        <dbReference type="ARBA" id="ARBA00023136"/>
    </source>
</evidence>
<evidence type="ECO:0000256" key="4">
    <source>
        <dbReference type="ARBA" id="ARBA00022989"/>
    </source>
</evidence>
<evidence type="ECO:0000313" key="7">
    <source>
        <dbReference type="EMBL" id="AEH24009.1"/>
    </source>
</evidence>
<evidence type="ECO:0000313" key="8">
    <source>
        <dbReference type="Proteomes" id="UP000008386"/>
    </source>
</evidence>
<feature type="transmembrane region" description="Helical" evidence="6">
    <location>
        <begin position="76"/>
        <end position="95"/>
    </location>
</feature>
<dbReference type="HOGENOM" id="CLU_143278_0_0_2"/>
<accession>F8AGN6</accession>
<dbReference type="STRING" id="529709.PYCH_03120"/>
<evidence type="ECO:0000256" key="1">
    <source>
        <dbReference type="ARBA" id="ARBA00004651"/>
    </source>
</evidence>
<evidence type="ECO:0000256" key="3">
    <source>
        <dbReference type="ARBA" id="ARBA00022692"/>
    </source>
</evidence>
<dbReference type="Proteomes" id="UP000008386">
    <property type="component" value="Chromosome"/>
</dbReference>
<dbReference type="KEGG" id="pya:PYCH_03120"/>
<name>F8AGN6_PYRYC</name>
<organism evidence="7 8">
    <name type="scientific">Pyrococcus yayanosii (strain CH1 / JCM 16557)</name>
    <dbReference type="NCBI Taxonomy" id="529709"/>
    <lineage>
        <taxon>Archaea</taxon>
        <taxon>Methanobacteriati</taxon>
        <taxon>Methanobacteriota</taxon>
        <taxon>Thermococci</taxon>
        <taxon>Thermococcales</taxon>
        <taxon>Thermococcaceae</taxon>
        <taxon>Pyrococcus</taxon>
    </lineage>
</organism>
<keyword evidence="5 6" id="KW-0472">Membrane</keyword>
<keyword evidence="8" id="KW-1185">Reference proteome</keyword>
<evidence type="ECO:0000256" key="2">
    <source>
        <dbReference type="ARBA" id="ARBA00022475"/>
    </source>
</evidence>
<sequence length="117" mass="13290">MALIGMAIYRMFFAIISGENLNAILDDFMLVIIFVEVYELLSLYLKEHHVSMRRVAELGMMAIVRKLVITTDFRELGPYLLFGLAALVFALGWVYGKVGDDEPSPHLISDEHTGRLR</sequence>
<dbReference type="GO" id="GO:0005886">
    <property type="term" value="C:plasma membrane"/>
    <property type="evidence" value="ECO:0007669"/>
    <property type="project" value="UniProtKB-SubCell"/>
</dbReference>
<evidence type="ECO:0000256" key="6">
    <source>
        <dbReference type="SAM" id="Phobius"/>
    </source>
</evidence>
<comment type="subcellular location">
    <subcellularLocation>
        <location evidence="1">Cell membrane</location>
        <topology evidence="1">Multi-pass membrane protein</topology>
    </subcellularLocation>
</comment>
<keyword evidence="3 6" id="KW-0812">Transmembrane</keyword>
<feature type="transmembrane region" description="Helical" evidence="6">
    <location>
        <begin position="28"/>
        <end position="45"/>
    </location>
</feature>
<keyword evidence="4 6" id="KW-1133">Transmembrane helix</keyword>
<dbReference type="EMBL" id="CP002779">
    <property type="protein sequence ID" value="AEH24009.1"/>
    <property type="molecule type" value="Genomic_DNA"/>
</dbReference>
<dbReference type="InterPro" id="IPR020948">
    <property type="entry name" value="P_starv_induced_PsiE-like"/>
</dbReference>
<keyword evidence="2" id="KW-1003">Cell membrane</keyword>
<gene>
    <name evidence="7" type="ordered locus">PYCH_03120</name>
</gene>
<protein>
    <recommendedName>
        <fullName evidence="9">Phosphate-starvation-inducible E</fullName>
    </recommendedName>
</protein>
<proteinExistence type="predicted"/>
<dbReference type="Pfam" id="PF06146">
    <property type="entry name" value="PsiE"/>
    <property type="match status" value="1"/>
</dbReference>
<reference evidence="7 8" key="1">
    <citation type="journal article" date="2011" name="J. Bacteriol.">
        <title>Complete genome sequence of the obligate piezophilic hyperthermophilic archaeon Pyrococcus yayanosii CH1.</title>
        <authorList>
            <person name="Jun X."/>
            <person name="Lupeng L."/>
            <person name="Minjuan X."/>
            <person name="Oger P."/>
            <person name="Fengping W."/>
            <person name="Jebbar M."/>
            <person name="Xiang X."/>
        </authorList>
    </citation>
    <scope>NUCLEOTIDE SEQUENCE [LARGE SCALE GENOMIC DNA]</scope>
    <source>
        <strain evidence="8">CH1 / JCM 16557</strain>
    </source>
</reference>
<dbReference type="eggNOG" id="arCOG05778">
    <property type="taxonomic scope" value="Archaea"/>
</dbReference>